<keyword evidence="3" id="KW-1185">Reference proteome</keyword>
<name>A0AAV9ENM9_ACOCL</name>
<reference evidence="2" key="2">
    <citation type="submission" date="2023-06" db="EMBL/GenBank/DDBJ databases">
        <authorList>
            <person name="Ma L."/>
            <person name="Liu K.-W."/>
            <person name="Li Z."/>
            <person name="Hsiao Y.-Y."/>
            <person name="Qi Y."/>
            <person name="Fu T."/>
            <person name="Tang G."/>
            <person name="Zhang D."/>
            <person name="Sun W.-H."/>
            <person name="Liu D.-K."/>
            <person name="Li Y."/>
            <person name="Chen G.-Z."/>
            <person name="Liu X.-D."/>
            <person name="Liao X.-Y."/>
            <person name="Jiang Y.-T."/>
            <person name="Yu X."/>
            <person name="Hao Y."/>
            <person name="Huang J."/>
            <person name="Zhao X.-W."/>
            <person name="Ke S."/>
            <person name="Chen Y.-Y."/>
            <person name="Wu W.-L."/>
            <person name="Hsu J.-L."/>
            <person name="Lin Y.-F."/>
            <person name="Huang M.-D."/>
            <person name="Li C.-Y."/>
            <person name="Huang L."/>
            <person name="Wang Z.-W."/>
            <person name="Zhao X."/>
            <person name="Zhong W.-Y."/>
            <person name="Peng D.-H."/>
            <person name="Ahmad S."/>
            <person name="Lan S."/>
            <person name="Zhang J.-S."/>
            <person name="Tsai W.-C."/>
            <person name="Van De Peer Y."/>
            <person name="Liu Z.-J."/>
        </authorList>
    </citation>
    <scope>NUCLEOTIDE SEQUENCE</scope>
    <source>
        <strain evidence="2">CP</strain>
        <tissue evidence="2">Leaves</tissue>
    </source>
</reference>
<organism evidence="2 3">
    <name type="scientific">Acorus calamus</name>
    <name type="common">Sweet flag</name>
    <dbReference type="NCBI Taxonomy" id="4465"/>
    <lineage>
        <taxon>Eukaryota</taxon>
        <taxon>Viridiplantae</taxon>
        <taxon>Streptophyta</taxon>
        <taxon>Embryophyta</taxon>
        <taxon>Tracheophyta</taxon>
        <taxon>Spermatophyta</taxon>
        <taxon>Magnoliopsida</taxon>
        <taxon>Liliopsida</taxon>
        <taxon>Acoraceae</taxon>
        <taxon>Acorus</taxon>
    </lineage>
</organism>
<gene>
    <name evidence="2" type="ORF">QJS10_CPA06g01879</name>
</gene>
<comment type="caution">
    <text evidence="2">The sequence shown here is derived from an EMBL/GenBank/DDBJ whole genome shotgun (WGS) entry which is preliminary data.</text>
</comment>
<evidence type="ECO:0000313" key="3">
    <source>
        <dbReference type="Proteomes" id="UP001180020"/>
    </source>
</evidence>
<dbReference type="EMBL" id="JAUJYO010000006">
    <property type="protein sequence ID" value="KAK1315145.1"/>
    <property type="molecule type" value="Genomic_DNA"/>
</dbReference>
<reference evidence="2" key="1">
    <citation type="journal article" date="2023" name="Nat. Commun.">
        <title>Diploid and tetraploid genomes of Acorus and the evolution of monocots.</title>
        <authorList>
            <person name="Ma L."/>
            <person name="Liu K.W."/>
            <person name="Li Z."/>
            <person name="Hsiao Y.Y."/>
            <person name="Qi Y."/>
            <person name="Fu T."/>
            <person name="Tang G.D."/>
            <person name="Zhang D."/>
            <person name="Sun W.H."/>
            <person name="Liu D.K."/>
            <person name="Li Y."/>
            <person name="Chen G.Z."/>
            <person name="Liu X.D."/>
            <person name="Liao X.Y."/>
            <person name="Jiang Y.T."/>
            <person name="Yu X."/>
            <person name="Hao Y."/>
            <person name="Huang J."/>
            <person name="Zhao X.W."/>
            <person name="Ke S."/>
            <person name="Chen Y.Y."/>
            <person name="Wu W.L."/>
            <person name="Hsu J.L."/>
            <person name="Lin Y.F."/>
            <person name="Huang M.D."/>
            <person name="Li C.Y."/>
            <person name="Huang L."/>
            <person name="Wang Z.W."/>
            <person name="Zhao X."/>
            <person name="Zhong W.Y."/>
            <person name="Peng D.H."/>
            <person name="Ahmad S."/>
            <person name="Lan S."/>
            <person name="Zhang J.S."/>
            <person name="Tsai W.C."/>
            <person name="Van de Peer Y."/>
            <person name="Liu Z.J."/>
        </authorList>
    </citation>
    <scope>NUCLEOTIDE SEQUENCE</scope>
    <source>
        <strain evidence="2">CP</strain>
    </source>
</reference>
<accession>A0AAV9ENM9</accession>
<dbReference type="Proteomes" id="UP001180020">
    <property type="component" value="Unassembled WGS sequence"/>
</dbReference>
<evidence type="ECO:0000256" key="1">
    <source>
        <dbReference type="SAM" id="MobiDB-lite"/>
    </source>
</evidence>
<protein>
    <submittedName>
        <fullName evidence="2">Uncharacterized protein</fullName>
    </submittedName>
</protein>
<dbReference type="AlphaFoldDB" id="A0AAV9ENM9"/>
<evidence type="ECO:0000313" key="2">
    <source>
        <dbReference type="EMBL" id="KAK1315145.1"/>
    </source>
</evidence>
<feature type="compositionally biased region" description="Polar residues" evidence="1">
    <location>
        <begin position="53"/>
        <end position="82"/>
    </location>
</feature>
<proteinExistence type="predicted"/>
<feature type="region of interest" description="Disordered" evidence="1">
    <location>
        <begin position="110"/>
        <end position="130"/>
    </location>
</feature>
<feature type="region of interest" description="Disordered" evidence="1">
    <location>
        <begin position="53"/>
        <end position="86"/>
    </location>
</feature>
<sequence>MGKELEISSGDSVGDGTCSLADLQCQHSVHCEISEVGNHTTFSSPQTVVVNTEPTKTVSKQDTTGHTNEVASLSPHKTQSGSEDSELPCYGNKVGVSILEKKADSEAQELTNHKKSTSPMKSAARYGNAKSVHTNHLSRNLFHMEPRRMSQVETDLLMLKVCKLHIV</sequence>